<reference evidence="2 3" key="1">
    <citation type="submission" date="2013-08" db="EMBL/GenBank/DDBJ databases">
        <title>The genome sequence of Knoellia sinensis.</title>
        <authorList>
            <person name="Zhu W."/>
            <person name="Wang G."/>
        </authorList>
    </citation>
    <scope>NUCLEOTIDE SEQUENCE [LARGE SCALE GENOMIC DNA]</scope>
    <source>
        <strain evidence="2 3">KCTC 19936</strain>
    </source>
</reference>
<evidence type="ECO:0000313" key="3">
    <source>
        <dbReference type="Proteomes" id="UP000030002"/>
    </source>
</evidence>
<gene>
    <name evidence="2" type="ORF">N802_07830</name>
</gene>
<dbReference type="GO" id="GO:0008703">
    <property type="term" value="F:5-amino-6-(5-phosphoribosylamino)uracil reductase activity"/>
    <property type="evidence" value="ECO:0007669"/>
    <property type="project" value="InterPro"/>
</dbReference>
<dbReference type="Proteomes" id="UP000030002">
    <property type="component" value="Unassembled WGS sequence"/>
</dbReference>
<dbReference type="InterPro" id="IPR050765">
    <property type="entry name" value="Riboflavin_Biosynth_HTPR"/>
</dbReference>
<evidence type="ECO:0000259" key="1">
    <source>
        <dbReference type="Pfam" id="PF01872"/>
    </source>
</evidence>
<dbReference type="Gene3D" id="3.40.430.10">
    <property type="entry name" value="Dihydrofolate Reductase, subunit A"/>
    <property type="match status" value="1"/>
</dbReference>
<sequence length="198" mass="21427">MRKVIVSEIVSLDGHFSGPGGNVMVMPFDAGFSENNAELLRGASTLLLGGTSYRGFVDYWPGIKDDADQPELEREISTLNSAMEKVVVSDTLTSDETGPWADSTRIVPRAEAHEVVRALRAEEDGGDIVIFGSHVLWNDLLAHGLVDELHLMFGPGIVGAGGVPAFEAAGPARFRLLDTHRWEGSDLVRLRYAVNPEA</sequence>
<dbReference type="Pfam" id="PF01872">
    <property type="entry name" value="RibD_C"/>
    <property type="match status" value="1"/>
</dbReference>
<protein>
    <submittedName>
        <fullName evidence="2">Deaminase</fullName>
    </submittedName>
</protein>
<dbReference type="RefSeq" id="WP_035913233.1">
    <property type="nucleotide sequence ID" value="NZ_AVPJ01000003.1"/>
</dbReference>
<proteinExistence type="predicted"/>
<dbReference type="PANTHER" id="PTHR38011:SF11">
    <property type="entry name" value="2,5-DIAMINO-6-RIBOSYLAMINO-4(3H)-PYRIMIDINONE 5'-PHOSPHATE REDUCTASE"/>
    <property type="match status" value="1"/>
</dbReference>
<dbReference type="STRING" id="1385520.N802_07830"/>
<dbReference type="PANTHER" id="PTHR38011">
    <property type="entry name" value="DIHYDROFOLATE REDUCTASE FAMILY PROTEIN (AFU_ORTHOLOGUE AFUA_8G06820)"/>
    <property type="match status" value="1"/>
</dbReference>
<dbReference type="SUPFAM" id="SSF53597">
    <property type="entry name" value="Dihydrofolate reductase-like"/>
    <property type="match status" value="1"/>
</dbReference>
<comment type="caution">
    <text evidence="2">The sequence shown here is derived from an EMBL/GenBank/DDBJ whole genome shotgun (WGS) entry which is preliminary data.</text>
</comment>
<dbReference type="InterPro" id="IPR024072">
    <property type="entry name" value="DHFR-like_dom_sf"/>
</dbReference>
<accession>A0A0A0JCH5</accession>
<dbReference type="OrthoDB" id="7949219at2"/>
<organism evidence="2 3">
    <name type="scientific">Knoellia sinensis KCTC 19936</name>
    <dbReference type="NCBI Taxonomy" id="1385520"/>
    <lineage>
        <taxon>Bacteria</taxon>
        <taxon>Bacillati</taxon>
        <taxon>Actinomycetota</taxon>
        <taxon>Actinomycetes</taxon>
        <taxon>Micrococcales</taxon>
        <taxon>Intrasporangiaceae</taxon>
        <taxon>Knoellia</taxon>
    </lineage>
</organism>
<keyword evidence="3" id="KW-1185">Reference proteome</keyword>
<dbReference type="InterPro" id="IPR002734">
    <property type="entry name" value="RibDG_C"/>
</dbReference>
<name>A0A0A0JCH5_9MICO</name>
<feature type="domain" description="Bacterial bifunctional deaminase-reductase C-terminal" evidence="1">
    <location>
        <begin position="2"/>
        <end position="177"/>
    </location>
</feature>
<dbReference type="GO" id="GO:0009231">
    <property type="term" value="P:riboflavin biosynthetic process"/>
    <property type="evidence" value="ECO:0007669"/>
    <property type="project" value="InterPro"/>
</dbReference>
<evidence type="ECO:0000313" key="2">
    <source>
        <dbReference type="EMBL" id="KGN33717.1"/>
    </source>
</evidence>
<dbReference type="EMBL" id="AVPJ01000003">
    <property type="protein sequence ID" value="KGN33717.1"/>
    <property type="molecule type" value="Genomic_DNA"/>
</dbReference>
<dbReference type="eggNOG" id="COG0262">
    <property type="taxonomic scope" value="Bacteria"/>
</dbReference>
<dbReference type="AlphaFoldDB" id="A0A0A0JCH5"/>